<accession>A0A9P8PFJ5</accession>
<reference evidence="2" key="2">
    <citation type="submission" date="2021-01" db="EMBL/GenBank/DDBJ databases">
        <authorList>
            <person name="Schikora-Tamarit M.A."/>
        </authorList>
    </citation>
    <scope>NUCLEOTIDE SEQUENCE</scope>
    <source>
        <strain evidence="2">CBS6075</strain>
    </source>
</reference>
<dbReference type="RefSeq" id="XP_046064055.1">
    <property type="nucleotide sequence ID" value="XM_046201875.1"/>
</dbReference>
<proteinExistence type="predicted"/>
<evidence type="ECO:0008006" key="4">
    <source>
        <dbReference type="Google" id="ProtNLM"/>
    </source>
</evidence>
<gene>
    <name evidence="2" type="ORF">OGAPHI_001145</name>
</gene>
<feature type="chain" id="PRO_5040454376" description="Secreted protein" evidence="1">
    <location>
        <begin position="25"/>
        <end position="108"/>
    </location>
</feature>
<dbReference type="AlphaFoldDB" id="A0A9P8PFJ5"/>
<comment type="caution">
    <text evidence="2">The sequence shown here is derived from an EMBL/GenBank/DDBJ whole genome shotgun (WGS) entry which is preliminary data.</text>
</comment>
<keyword evidence="1" id="KW-0732">Signal</keyword>
<organism evidence="2 3">
    <name type="scientific">Ogataea philodendri</name>
    <dbReference type="NCBI Taxonomy" id="1378263"/>
    <lineage>
        <taxon>Eukaryota</taxon>
        <taxon>Fungi</taxon>
        <taxon>Dikarya</taxon>
        <taxon>Ascomycota</taxon>
        <taxon>Saccharomycotina</taxon>
        <taxon>Pichiomycetes</taxon>
        <taxon>Pichiales</taxon>
        <taxon>Pichiaceae</taxon>
        <taxon>Ogataea</taxon>
    </lineage>
</organism>
<dbReference type="GeneID" id="70233113"/>
<reference evidence="2" key="1">
    <citation type="journal article" date="2021" name="Open Biol.">
        <title>Shared evolutionary footprints suggest mitochondrial oxidative damage underlies multiple complex I losses in fungi.</title>
        <authorList>
            <person name="Schikora-Tamarit M.A."/>
            <person name="Marcet-Houben M."/>
            <person name="Nosek J."/>
            <person name="Gabaldon T."/>
        </authorList>
    </citation>
    <scope>NUCLEOTIDE SEQUENCE</scope>
    <source>
        <strain evidence="2">CBS6075</strain>
    </source>
</reference>
<protein>
    <recommendedName>
        <fullName evidence="4">Secreted protein</fullName>
    </recommendedName>
</protein>
<evidence type="ECO:0000313" key="2">
    <source>
        <dbReference type="EMBL" id="KAH3670630.1"/>
    </source>
</evidence>
<dbReference type="Proteomes" id="UP000769157">
    <property type="component" value="Unassembled WGS sequence"/>
</dbReference>
<keyword evidence="3" id="KW-1185">Reference proteome</keyword>
<dbReference type="EMBL" id="JAEUBE010000087">
    <property type="protein sequence ID" value="KAH3670630.1"/>
    <property type="molecule type" value="Genomic_DNA"/>
</dbReference>
<sequence length="108" mass="11654">MIFIPCLANAGGFLDFLLVPFCRWWSSCKNETSSMAVWTCITQENPDDKIDLSSTMAIWASNRVTVLTGLATDESTYPTDTSSSSIPFNLSLTCSPQTAVSTSASVSL</sequence>
<evidence type="ECO:0000256" key="1">
    <source>
        <dbReference type="SAM" id="SignalP"/>
    </source>
</evidence>
<evidence type="ECO:0000313" key="3">
    <source>
        <dbReference type="Proteomes" id="UP000769157"/>
    </source>
</evidence>
<feature type="signal peptide" evidence="1">
    <location>
        <begin position="1"/>
        <end position="24"/>
    </location>
</feature>
<name>A0A9P8PFJ5_9ASCO</name>